<evidence type="ECO:0000256" key="1">
    <source>
        <dbReference type="PROSITE-ProRule" id="PRU00047"/>
    </source>
</evidence>
<organism evidence="4 5">
    <name type="scientific">Dryococelus australis</name>
    <dbReference type="NCBI Taxonomy" id="614101"/>
    <lineage>
        <taxon>Eukaryota</taxon>
        <taxon>Metazoa</taxon>
        <taxon>Ecdysozoa</taxon>
        <taxon>Arthropoda</taxon>
        <taxon>Hexapoda</taxon>
        <taxon>Insecta</taxon>
        <taxon>Pterygota</taxon>
        <taxon>Neoptera</taxon>
        <taxon>Polyneoptera</taxon>
        <taxon>Phasmatodea</taxon>
        <taxon>Verophasmatodea</taxon>
        <taxon>Anareolatae</taxon>
        <taxon>Phasmatidae</taxon>
        <taxon>Eurycanthinae</taxon>
        <taxon>Dryococelus</taxon>
    </lineage>
</organism>
<dbReference type="Pfam" id="PF00098">
    <property type="entry name" value="zf-CCHC"/>
    <property type="match status" value="1"/>
</dbReference>
<evidence type="ECO:0000313" key="4">
    <source>
        <dbReference type="EMBL" id="KAJ8889804.1"/>
    </source>
</evidence>
<feature type="domain" description="CCHC-type" evidence="3">
    <location>
        <begin position="225"/>
        <end position="239"/>
    </location>
</feature>
<feature type="region of interest" description="Disordered" evidence="2">
    <location>
        <begin position="539"/>
        <end position="561"/>
    </location>
</feature>
<sequence>MMSANSENTEAKNSVIETGDLPVNPLDLKIAVAMPQLVQWLQFIECYEAKIQQDVDVFIDTINNVANMLGWKEAEKVMSACLSLKGQALTVLKANPHMKTKHFKVADNKEASFDKFFNCVQRQGESVREYATYLRLVNNGTISNGPTVESVRAKVLEETTLTQFLKGIRGSIQRFVLSRVPQTFEQAVQFEESEEQNELLANNHSVVPGSLGHSVRFAMGSKMVKCHSCGSLGHVGRDCQLRRCFICNRVGHLARHCRGESRIKCGNCGEDDNKTEACRVPKCKYCNRLGHLESNCFKKNNLNKRGHQPGPQAGEARKSSCDHFEKKLYKEGHLYSTVTLDLIGKIDIEIENEICRQECIVCSDDIVLNADGLLGLDFFNDYTCKIDAKERTLEVGKTVVSLSEGNLRGTSGVIIKTSRGTRGKCCRDGSEKAFHVLGLAGVCVTGSQCTFEGDGAPVKYKEASVQCKLVGSGAPVFVSCREVESRCSVVGERCHERYGRQDATKVKERHALDISRAPVKLEKPQKAINIAALQTNDGGQKLSPRVKGNLQSIDGGPKPGSWKMDTNMTLQSRGGGSGPDNHDTHSQAFKGGVVPVLLQRSTVIPPRCELTCRGKIEAPEFCEVLIKPKGTGQKIVMSRSLCKVSKEGSVPMKFINESQKFIKLERNLEVGLASTLSNVAETTGGTFVVSSKRKLSVIEESETSYSESEIGYDRNISYFDFANEDVRCSISEQLKLDHLCTADREFLLEVVEEYDNTNKCKTIQDPPKSKTSFIGQIDAMLESGIIVQSSSPWSALIILLVSMWVRSFSCVEYWPGSFSAGRLVLSKQSSVSGSEPWAVYLGDGDC</sequence>
<dbReference type="Proteomes" id="UP001159363">
    <property type="component" value="Chromosome 3"/>
</dbReference>
<comment type="caution">
    <text evidence="4">The sequence shown here is derived from an EMBL/GenBank/DDBJ whole genome shotgun (WGS) entry which is preliminary data.</text>
</comment>
<keyword evidence="5" id="KW-1185">Reference proteome</keyword>
<dbReference type="Gene3D" id="4.10.60.10">
    <property type="entry name" value="Zinc finger, CCHC-type"/>
    <property type="match status" value="1"/>
</dbReference>
<proteinExistence type="predicted"/>
<dbReference type="InterPro" id="IPR036875">
    <property type="entry name" value="Znf_CCHC_sf"/>
</dbReference>
<dbReference type="SUPFAM" id="SSF57756">
    <property type="entry name" value="Retrovirus zinc finger-like domains"/>
    <property type="match status" value="1"/>
</dbReference>
<dbReference type="Gene3D" id="2.40.70.10">
    <property type="entry name" value="Acid Proteases"/>
    <property type="match status" value="1"/>
</dbReference>
<dbReference type="PROSITE" id="PS50158">
    <property type="entry name" value="ZF_CCHC"/>
    <property type="match status" value="2"/>
</dbReference>
<evidence type="ECO:0000256" key="2">
    <source>
        <dbReference type="SAM" id="MobiDB-lite"/>
    </source>
</evidence>
<dbReference type="InterPro" id="IPR021109">
    <property type="entry name" value="Peptidase_aspartic_dom_sf"/>
</dbReference>
<feature type="domain" description="CCHC-type" evidence="3">
    <location>
        <begin position="242"/>
        <end position="258"/>
    </location>
</feature>
<dbReference type="SMART" id="SM00343">
    <property type="entry name" value="ZnF_C2HC"/>
    <property type="match status" value="3"/>
</dbReference>
<name>A0ABQ9HZL8_9NEOP</name>
<dbReference type="EMBL" id="JARBHB010000003">
    <property type="protein sequence ID" value="KAJ8889804.1"/>
    <property type="molecule type" value="Genomic_DNA"/>
</dbReference>
<keyword evidence="1" id="KW-0479">Metal-binding</keyword>
<evidence type="ECO:0000313" key="5">
    <source>
        <dbReference type="Proteomes" id="UP001159363"/>
    </source>
</evidence>
<accession>A0ABQ9HZL8</accession>
<evidence type="ECO:0000259" key="3">
    <source>
        <dbReference type="PROSITE" id="PS50158"/>
    </source>
</evidence>
<keyword evidence="1" id="KW-0862">Zinc</keyword>
<dbReference type="InterPro" id="IPR001878">
    <property type="entry name" value="Znf_CCHC"/>
</dbReference>
<keyword evidence="1" id="KW-0863">Zinc-finger</keyword>
<protein>
    <recommendedName>
        <fullName evidence="3">CCHC-type domain-containing protein</fullName>
    </recommendedName>
</protein>
<gene>
    <name evidence="4" type="ORF">PR048_009308</name>
</gene>
<reference evidence="4 5" key="1">
    <citation type="submission" date="2023-02" db="EMBL/GenBank/DDBJ databases">
        <title>LHISI_Scaffold_Assembly.</title>
        <authorList>
            <person name="Stuart O.P."/>
            <person name="Cleave R."/>
            <person name="Magrath M.J.L."/>
            <person name="Mikheyev A.S."/>
        </authorList>
    </citation>
    <scope>NUCLEOTIDE SEQUENCE [LARGE SCALE GENOMIC DNA]</scope>
    <source>
        <strain evidence="4">Daus_M_001</strain>
        <tissue evidence="4">Leg muscle</tissue>
    </source>
</reference>